<comment type="subunit">
    <text evidence="2">Homodimer; disulfide-linked.</text>
</comment>
<dbReference type="PROSITE" id="PS50015">
    <property type="entry name" value="SAP_B"/>
    <property type="match status" value="2"/>
</dbReference>
<dbReference type="GO" id="GO:0005771">
    <property type="term" value="C:multivesicular body"/>
    <property type="evidence" value="ECO:0007669"/>
    <property type="project" value="TreeGrafter"/>
</dbReference>
<dbReference type="SMART" id="SM00162">
    <property type="entry name" value="SAPA"/>
    <property type="match status" value="2"/>
</dbReference>
<keyword evidence="5" id="KW-0305">Gaseous exchange</keyword>
<name>A0A151NUP0_ALLMI</name>
<dbReference type="GO" id="GO:0006665">
    <property type="term" value="P:sphingolipid metabolic process"/>
    <property type="evidence" value="ECO:0007669"/>
    <property type="project" value="InterPro"/>
</dbReference>
<evidence type="ECO:0000256" key="9">
    <source>
        <dbReference type="ARBA" id="ARBA00023180"/>
    </source>
</evidence>
<keyword evidence="8" id="KW-1015">Disulfide bond</keyword>
<dbReference type="GO" id="GO:0005576">
    <property type="term" value="C:extracellular region"/>
    <property type="evidence" value="ECO:0007669"/>
    <property type="project" value="UniProtKB-SubCell"/>
</dbReference>
<evidence type="ECO:0000256" key="3">
    <source>
        <dbReference type="ARBA" id="ARBA00022439"/>
    </source>
</evidence>
<dbReference type="InterPro" id="IPR011001">
    <property type="entry name" value="Saposin-like"/>
</dbReference>
<evidence type="ECO:0000256" key="1">
    <source>
        <dbReference type="ARBA" id="ARBA00004364"/>
    </source>
</evidence>
<dbReference type="PRINTS" id="PR01797">
    <property type="entry name" value="SAPOSIN"/>
</dbReference>
<keyword evidence="9" id="KW-0325">Glycoprotein</keyword>
<dbReference type="STRING" id="8496.A0A151NUP0"/>
<dbReference type="PANTHER" id="PTHR11480:SF33">
    <property type="entry name" value="PULMONARY SURFACTANT-ASSOCIATED PROTEIN B"/>
    <property type="match status" value="1"/>
</dbReference>
<reference evidence="16 17" key="1">
    <citation type="journal article" date="2012" name="Genome Biol.">
        <title>Sequencing three crocodilian genomes to illuminate the evolution of archosaurs and amniotes.</title>
        <authorList>
            <person name="St John J.A."/>
            <person name="Braun E.L."/>
            <person name="Isberg S.R."/>
            <person name="Miles L.G."/>
            <person name="Chong A.Y."/>
            <person name="Gongora J."/>
            <person name="Dalzell P."/>
            <person name="Moran C."/>
            <person name="Bed'hom B."/>
            <person name="Abzhanov A."/>
            <person name="Burgess S.C."/>
            <person name="Cooksey A.M."/>
            <person name="Castoe T.A."/>
            <person name="Crawford N.G."/>
            <person name="Densmore L.D."/>
            <person name="Drew J.C."/>
            <person name="Edwards S.V."/>
            <person name="Faircloth B.C."/>
            <person name="Fujita M.K."/>
            <person name="Greenwold M.J."/>
            <person name="Hoffmann F.G."/>
            <person name="Howard J.M."/>
            <person name="Iguchi T."/>
            <person name="Janes D.E."/>
            <person name="Khan S.Y."/>
            <person name="Kohno S."/>
            <person name="de Koning A.J."/>
            <person name="Lance S.L."/>
            <person name="McCarthy F.M."/>
            <person name="McCormack J.E."/>
            <person name="Merchant M.E."/>
            <person name="Peterson D.G."/>
            <person name="Pollock D.D."/>
            <person name="Pourmand N."/>
            <person name="Raney B.J."/>
            <person name="Roessler K.A."/>
            <person name="Sanford J.R."/>
            <person name="Sawyer R.H."/>
            <person name="Schmidt C.J."/>
            <person name="Triplett E.W."/>
            <person name="Tuberville T.D."/>
            <person name="Venegas-Anaya M."/>
            <person name="Howard J.T."/>
            <person name="Jarvis E.D."/>
            <person name="Guillette L.J.Jr."/>
            <person name="Glenn T.C."/>
            <person name="Green R.E."/>
            <person name="Ray D.A."/>
        </authorList>
    </citation>
    <scope>NUCLEOTIDE SEQUENCE [LARGE SCALE GENOMIC DNA]</scope>
    <source>
        <strain evidence="16">KSC_2009_1</strain>
    </source>
</reference>
<accession>A0A151NUP0</accession>
<comment type="function">
    <text evidence="10">Pulmonary surfactant-associated proteins promote alveolar stability by lowering the surface tension at the air-liquid interface in the peripheral air spaces. SP-B increases the collapse pressure of palmitic acid to nearly 70 millinewtons per meter.</text>
</comment>
<dbReference type="EMBL" id="AKHW03001979">
    <property type="protein sequence ID" value="KYO40289.1"/>
    <property type="molecule type" value="Genomic_DNA"/>
</dbReference>
<dbReference type="GO" id="GO:0005764">
    <property type="term" value="C:lysosome"/>
    <property type="evidence" value="ECO:0007669"/>
    <property type="project" value="InterPro"/>
</dbReference>
<evidence type="ECO:0000256" key="10">
    <source>
        <dbReference type="ARBA" id="ARBA00037221"/>
    </source>
</evidence>
<comment type="caution">
    <text evidence="16">The sequence shown here is derived from an EMBL/GenBank/DDBJ whole genome shotgun (WGS) entry which is preliminary data.</text>
</comment>
<feature type="chain" id="PRO_5007586379" description="Pulmonary surfactant-associated protein B" evidence="13">
    <location>
        <begin position="18"/>
        <end position="364"/>
    </location>
</feature>
<proteinExistence type="predicted"/>
<protein>
    <recommendedName>
        <fullName evidence="11">Pulmonary surfactant-associated protein B</fullName>
    </recommendedName>
    <alternativeName>
        <fullName evidence="12">Pulmonary surfactant-associated proteolipid SPL(Phe)</fullName>
    </alternativeName>
</protein>
<feature type="domain" description="Saposin A-type" evidence="15">
    <location>
        <begin position="328"/>
        <end position="364"/>
    </location>
</feature>
<dbReference type="Pfam" id="PF02199">
    <property type="entry name" value="SapA"/>
    <property type="match status" value="2"/>
</dbReference>
<evidence type="ECO:0000256" key="7">
    <source>
        <dbReference type="ARBA" id="ARBA00022737"/>
    </source>
</evidence>
<dbReference type="AlphaFoldDB" id="A0A151NUP0"/>
<organism evidence="16 17">
    <name type="scientific">Alligator mississippiensis</name>
    <name type="common">American alligator</name>
    <dbReference type="NCBI Taxonomy" id="8496"/>
    <lineage>
        <taxon>Eukaryota</taxon>
        <taxon>Metazoa</taxon>
        <taxon>Chordata</taxon>
        <taxon>Craniata</taxon>
        <taxon>Vertebrata</taxon>
        <taxon>Euteleostomi</taxon>
        <taxon>Archelosauria</taxon>
        <taxon>Archosauria</taxon>
        <taxon>Crocodylia</taxon>
        <taxon>Alligatoridae</taxon>
        <taxon>Alligatorinae</taxon>
        <taxon>Alligator</taxon>
    </lineage>
</organism>
<feature type="domain" description="Saposin B-type" evidence="14">
    <location>
        <begin position="59"/>
        <end position="137"/>
    </location>
</feature>
<dbReference type="InterPro" id="IPR008138">
    <property type="entry name" value="SapB_2"/>
</dbReference>
<evidence type="ECO:0000256" key="2">
    <source>
        <dbReference type="ARBA" id="ARBA00011748"/>
    </source>
</evidence>
<feature type="domain" description="Saposin B-type" evidence="14">
    <location>
        <begin position="165"/>
        <end position="242"/>
    </location>
</feature>
<keyword evidence="4" id="KW-0964">Secreted</keyword>
<evidence type="ECO:0000313" key="17">
    <source>
        <dbReference type="Proteomes" id="UP000050525"/>
    </source>
</evidence>
<comment type="subcellular location">
    <subcellularLocation>
        <location evidence="1">Secreted</location>
        <location evidence="1">Extracellular space</location>
        <location evidence="1">Surface film</location>
    </subcellularLocation>
</comment>
<keyword evidence="17" id="KW-1185">Reference proteome</keyword>
<dbReference type="Pfam" id="PF03489">
    <property type="entry name" value="SapB_2"/>
    <property type="match status" value="1"/>
</dbReference>
<sequence>MDLLQLLLLALLWGASALPALPPEDCAGGPVTWCQSLAVAQRCGALELCARLGRDRTLTEDTCSDCEQVVTLLTHMLQESPVKQALGQKCQELPIPTMVPMCQELVDKAFALLLTCLEGQVKPGVVCTQLGLCPQGPAWSRDSLLHQLLQGLHAAYADPQALPIPLPLCWMCRSLVGRIKSTIPKEGIAKAVSGLCHLLPGTVAGTCQCLTEKYTVIALQAALGQLGPRLLCGMLLMCVAEDGYGPEAEAGGQAGHCGACLVLAGVGSNSSGPGAKAALLRACASAHLGWEQCMDFIHQHQSRLPLLQGRHQDALAACQDLGLCEAKRASGPKHCSLGPVYWCSSMEAAKECGALKHCQDHVWG</sequence>
<dbReference type="PROSITE" id="PS51110">
    <property type="entry name" value="SAP_A"/>
    <property type="match status" value="2"/>
</dbReference>
<evidence type="ECO:0000256" key="4">
    <source>
        <dbReference type="ARBA" id="ARBA00022525"/>
    </source>
</evidence>
<dbReference type="SUPFAM" id="SSF47862">
    <property type="entry name" value="Saposin"/>
    <property type="match status" value="1"/>
</dbReference>
<feature type="domain" description="Saposin A-type" evidence="15">
    <location>
        <begin position="19"/>
        <end position="59"/>
    </location>
</feature>
<dbReference type="Proteomes" id="UP000050525">
    <property type="component" value="Unassembled WGS sequence"/>
</dbReference>
<evidence type="ECO:0000259" key="14">
    <source>
        <dbReference type="PROSITE" id="PS50015"/>
    </source>
</evidence>
<evidence type="ECO:0000256" key="6">
    <source>
        <dbReference type="ARBA" id="ARBA00022729"/>
    </source>
</evidence>
<dbReference type="GO" id="GO:0007585">
    <property type="term" value="P:respiratory gaseous exchange by respiratory system"/>
    <property type="evidence" value="ECO:0007669"/>
    <property type="project" value="UniProtKB-KW"/>
</dbReference>
<gene>
    <name evidence="16" type="primary">SFTPB</name>
    <name evidence="16" type="ORF">Y1Q_0004399</name>
</gene>
<dbReference type="InterPro" id="IPR051428">
    <property type="entry name" value="Sphingo_Act-Surfact_Prot"/>
</dbReference>
<evidence type="ECO:0000256" key="11">
    <source>
        <dbReference type="ARBA" id="ARBA00041094"/>
    </source>
</evidence>
<dbReference type="Gene3D" id="1.10.225.10">
    <property type="entry name" value="Saposin-like"/>
    <property type="match status" value="2"/>
</dbReference>
<keyword evidence="3" id="KW-0767">Surface film</keyword>
<keyword evidence="7" id="KW-0677">Repeat</keyword>
<evidence type="ECO:0000256" key="13">
    <source>
        <dbReference type="SAM" id="SignalP"/>
    </source>
</evidence>
<evidence type="ECO:0000256" key="5">
    <source>
        <dbReference type="ARBA" id="ARBA00022713"/>
    </source>
</evidence>
<evidence type="ECO:0000256" key="12">
    <source>
        <dbReference type="ARBA" id="ARBA00041785"/>
    </source>
</evidence>
<keyword evidence="6 13" id="KW-0732">Signal</keyword>
<evidence type="ECO:0000256" key="8">
    <source>
        <dbReference type="ARBA" id="ARBA00023157"/>
    </source>
</evidence>
<dbReference type="InterPro" id="IPR008373">
    <property type="entry name" value="Saposin"/>
</dbReference>
<dbReference type="InterPro" id="IPR003119">
    <property type="entry name" value="SAP_A"/>
</dbReference>
<feature type="signal peptide" evidence="13">
    <location>
        <begin position="1"/>
        <end position="17"/>
    </location>
</feature>
<dbReference type="GO" id="GO:0016020">
    <property type="term" value="C:membrane"/>
    <property type="evidence" value="ECO:0007669"/>
    <property type="project" value="GOC"/>
</dbReference>
<dbReference type="PANTHER" id="PTHR11480">
    <property type="entry name" value="SAPOSIN-RELATED"/>
    <property type="match status" value="1"/>
</dbReference>
<dbReference type="InterPro" id="IPR008139">
    <property type="entry name" value="SaposinB_dom"/>
</dbReference>
<evidence type="ECO:0000259" key="15">
    <source>
        <dbReference type="PROSITE" id="PS51110"/>
    </source>
</evidence>
<evidence type="ECO:0000313" key="16">
    <source>
        <dbReference type="EMBL" id="KYO40289.1"/>
    </source>
</evidence>
<dbReference type="SMART" id="SM00741">
    <property type="entry name" value="SapB"/>
    <property type="match status" value="3"/>
</dbReference>